<comment type="similarity">
    <text evidence="5">Belongs to the RimM family.</text>
</comment>
<evidence type="ECO:0000256" key="2">
    <source>
        <dbReference type="ARBA" id="ARBA00022517"/>
    </source>
</evidence>
<dbReference type="AlphaFoldDB" id="A0A3E2TKB1"/>
<dbReference type="InterPro" id="IPR036976">
    <property type="entry name" value="RimM_N_sf"/>
</dbReference>
<comment type="subcellular location">
    <subcellularLocation>
        <location evidence="5">Cytoplasm</location>
    </subcellularLocation>
</comment>
<evidence type="ECO:0000256" key="4">
    <source>
        <dbReference type="ARBA" id="ARBA00023186"/>
    </source>
</evidence>
<dbReference type="InterPro" id="IPR056792">
    <property type="entry name" value="PRC_RimM"/>
</dbReference>
<dbReference type="InterPro" id="IPR009000">
    <property type="entry name" value="Transl_B-barrel_sf"/>
</dbReference>
<dbReference type="InterPro" id="IPR011033">
    <property type="entry name" value="PRC_barrel-like_sf"/>
</dbReference>
<dbReference type="Gene3D" id="2.40.30.60">
    <property type="entry name" value="RimM"/>
    <property type="match status" value="1"/>
</dbReference>
<dbReference type="PANTHER" id="PTHR33692:SF1">
    <property type="entry name" value="RIBOSOME MATURATION FACTOR RIMM"/>
    <property type="match status" value="1"/>
</dbReference>
<dbReference type="Pfam" id="PF24986">
    <property type="entry name" value="PRC_RimM"/>
    <property type="match status" value="1"/>
</dbReference>
<dbReference type="SUPFAM" id="SSF50346">
    <property type="entry name" value="PRC-barrel domain"/>
    <property type="match status" value="1"/>
</dbReference>
<comment type="domain">
    <text evidence="5">The PRC barrel domain binds ribosomal protein uS19.</text>
</comment>
<keyword evidence="1 5" id="KW-0963">Cytoplasm</keyword>
<evidence type="ECO:0000259" key="7">
    <source>
        <dbReference type="Pfam" id="PF24986"/>
    </source>
</evidence>
<dbReference type="GO" id="GO:0042274">
    <property type="term" value="P:ribosomal small subunit biogenesis"/>
    <property type="evidence" value="ECO:0007669"/>
    <property type="project" value="UniProtKB-UniRule"/>
</dbReference>
<feature type="domain" description="Ribosome maturation factor RimM PRC barrel" evidence="7">
    <location>
        <begin position="101"/>
        <end position="163"/>
    </location>
</feature>
<dbReference type="Gene3D" id="2.30.30.240">
    <property type="entry name" value="PRC-barrel domain"/>
    <property type="match status" value="1"/>
</dbReference>
<evidence type="ECO:0000259" key="6">
    <source>
        <dbReference type="Pfam" id="PF01782"/>
    </source>
</evidence>
<sequence>MEKYLRVGVISSSHGVRGEAKVFPTTDDVQRFKKLKTCILDTGREYKELHIESVKFFKQMVILKFKEIASIDEVMQYKGKDLLVTRDQAVKLEENEYFICDLIGLRVVTDEGEDFGVLTDVIQTGANDVYAVKCPNGKEVLLPVIDECILDVDLERQQVTAHIMPGLVD</sequence>
<keyword evidence="4 5" id="KW-0143">Chaperone</keyword>
<accession>A0A3E2TKB1</accession>
<protein>
    <recommendedName>
        <fullName evidence="5">Ribosome maturation factor RimM</fullName>
    </recommendedName>
</protein>
<gene>
    <name evidence="5 8" type="primary">rimM</name>
    <name evidence="8" type="ORF">DW070_12065</name>
</gene>
<feature type="domain" description="RimM N-terminal" evidence="6">
    <location>
        <begin position="7"/>
        <end position="88"/>
    </location>
</feature>
<dbReference type="GO" id="GO:0005840">
    <property type="term" value="C:ribosome"/>
    <property type="evidence" value="ECO:0007669"/>
    <property type="project" value="InterPro"/>
</dbReference>
<dbReference type="SUPFAM" id="SSF50447">
    <property type="entry name" value="Translation proteins"/>
    <property type="match status" value="1"/>
</dbReference>
<comment type="subunit">
    <text evidence="5">Binds ribosomal protein uS19.</text>
</comment>
<dbReference type="EMBL" id="QVEP01000033">
    <property type="protein sequence ID" value="RGB77624.1"/>
    <property type="molecule type" value="Genomic_DNA"/>
</dbReference>
<reference evidence="8 9" key="1">
    <citation type="submission" date="2018-08" db="EMBL/GenBank/DDBJ databases">
        <title>A genome reference for cultivated species of the human gut microbiota.</title>
        <authorList>
            <person name="Zou Y."/>
            <person name="Xue W."/>
            <person name="Luo G."/>
        </authorList>
    </citation>
    <scope>NUCLEOTIDE SEQUENCE [LARGE SCALE GENOMIC DNA]</scope>
    <source>
        <strain evidence="8 9">AF45-17</strain>
    </source>
</reference>
<dbReference type="InterPro" id="IPR011961">
    <property type="entry name" value="RimM"/>
</dbReference>
<dbReference type="HAMAP" id="MF_00014">
    <property type="entry name" value="Ribosome_mat_RimM"/>
    <property type="match status" value="1"/>
</dbReference>
<name>A0A3E2TKB1_9FIRM</name>
<dbReference type="Pfam" id="PF01782">
    <property type="entry name" value="RimM"/>
    <property type="match status" value="1"/>
</dbReference>
<keyword evidence="3 5" id="KW-0698">rRNA processing</keyword>
<dbReference type="GO" id="GO:0043022">
    <property type="term" value="F:ribosome binding"/>
    <property type="evidence" value="ECO:0007669"/>
    <property type="project" value="InterPro"/>
</dbReference>
<evidence type="ECO:0000256" key="5">
    <source>
        <dbReference type="HAMAP-Rule" id="MF_00014"/>
    </source>
</evidence>
<evidence type="ECO:0000313" key="8">
    <source>
        <dbReference type="EMBL" id="RGB77624.1"/>
    </source>
</evidence>
<evidence type="ECO:0000256" key="3">
    <source>
        <dbReference type="ARBA" id="ARBA00022552"/>
    </source>
</evidence>
<comment type="function">
    <text evidence="5">An accessory protein needed during the final step in the assembly of 30S ribosomal subunit, possibly for assembly of the head region. Essential for efficient processing of 16S rRNA. May be needed both before and after RbfA during the maturation of 16S rRNA. It has affinity for free ribosomal 30S subunits but not for 70S ribosomes.</text>
</comment>
<dbReference type="InterPro" id="IPR002676">
    <property type="entry name" value="RimM_N"/>
</dbReference>
<dbReference type="GO" id="GO:0006364">
    <property type="term" value="P:rRNA processing"/>
    <property type="evidence" value="ECO:0007669"/>
    <property type="project" value="UniProtKB-UniRule"/>
</dbReference>
<keyword evidence="2 5" id="KW-0690">Ribosome biogenesis</keyword>
<dbReference type="Proteomes" id="UP000260773">
    <property type="component" value="Unassembled WGS sequence"/>
</dbReference>
<evidence type="ECO:0000256" key="1">
    <source>
        <dbReference type="ARBA" id="ARBA00022490"/>
    </source>
</evidence>
<evidence type="ECO:0000313" key="9">
    <source>
        <dbReference type="Proteomes" id="UP000260773"/>
    </source>
</evidence>
<dbReference type="GO" id="GO:0005737">
    <property type="term" value="C:cytoplasm"/>
    <property type="evidence" value="ECO:0007669"/>
    <property type="project" value="UniProtKB-SubCell"/>
</dbReference>
<dbReference type="NCBIfam" id="TIGR02273">
    <property type="entry name" value="16S_RimM"/>
    <property type="match status" value="1"/>
</dbReference>
<comment type="caution">
    <text evidence="8">The sequence shown here is derived from an EMBL/GenBank/DDBJ whole genome shotgun (WGS) entry which is preliminary data.</text>
</comment>
<organism evidence="8 9">
    <name type="scientific">Coprococcus catus</name>
    <dbReference type="NCBI Taxonomy" id="116085"/>
    <lineage>
        <taxon>Bacteria</taxon>
        <taxon>Bacillati</taxon>
        <taxon>Bacillota</taxon>
        <taxon>Clostridia</taxon>
        <taxon>Lachnospirales</taxon>
        <taxon>Lachnospiraceae</taxon>
        <taxon>Coprococcus</taxon>
    </lineage>
</organism>
<proteinExistence type="inferred from homology"/>
<dbReference type="PANTHER" id="PTHR33692">
    <property type="entry name" value="RIBOSOME MATURATION FACTOR RIMM"/>
    <property type="match status" value="1"/>
</dbReference>